<sequence length="440" mass="46240">MTRHLHEPANALLYRALDLAPEERQRFIAGACEGEPELLELVRSLLARIDVLDEFIEAPLEALLPVPAQPGPATVIAARLDEMVGDWRVLRDLGGDGIDAMLLAERGDGAAHQAGTLKIALAGGQYGDTLARFQRARQRLSNLDHPAIARPIDAGISTDGRPFFVMERNAGVPIGQHCAKAAQGLDGRIALFAQVCRAVHYAHQHLVIHCDLAPANIVIESDGALKLLGFGLVGDHGGGSNGPGEAGAWQPAPLFASPEQLAGQSLSTSADIYALGAVLYALVSGRSPNAVEATGIISTRARPAPIKPSEAVSQAFERHYPALPELAADDLLRPSLDLARQLRGGLDDIILKAVDLDPARRYASADALAGDLERFLARAPLAAAAPGVDRVGPLPRRCFVATAMAALAAGSLVAVTVAALWHAREADQARAAAEQRAAPA</sequence>
<reference evidence="7 8" key="1">
    <citation type="submission" date="2017-10" db="EMBL/GenBank/DDBJ databases">
        <title>Massilia psychrophilum sp. nov., a novel purple-pigmented bacterium isolated from Tianshan glacier, Xinjiang Municipality, China.</title>
        <authorList>
            <person name="Wang H."/>
        </authorList>
    </citation>
    <scope>NUCLEOTIDE SEQUENCE [LARGE SCALE GENOMIC DNA]</scope>
    <source>
        <strain evidence="7 8">JCM 30813</strain>
    </source>
</reference>
<keyword evidence="3" id="KW-0418">Kinase</keyword>
<keyword evidence="1" id="KW-0808">Transferase</keyword>
<gene>
    <name evidence="7" type="ORF">CR103_16100</name>
</gene>
<evidence type="ECO:0000313" key="7">
    <source>
        <dbReference type="EMBL" id="PIL38756.1"/>
    </source>
</evidence>
<dbReference type="PANTHER" id="PTHR43289">
    <property type="entry name" value="MITOGEN-ACTIVATED PROTEIN KINASE KINASE KINASE 20-RELATED"/>
    <property type="match status" value="1"/>
</dbReference>
<dbReference type="InterPro" id="IPR011009">
    <property type="entry name" value="Kinase-like_dom_sf"/>
</dbReference>
<protein>
    <recommendedName>
        <fullName evidence="6">Protein kinase domain-containing protein</fullName>
    </recommendedName>
</protein>
<accession>A0A2G8SY89</accession>
<proteinExistence type="predicted"/>
<dbReference type="PANTHER" id="PTHR43289:SF6">
    <property type="entry name" value="SERINE_THREONINE-PROTEIN KINASE NEKL-3"/>
    <property type="match status" value="1"/>
</dbReference>
<dbReference type="CDD" id="cd14014">
    <property type="entry name" value="STKc_PknB_like"/>
    <property type="match status" value="1"/>
</dbReference>
<feature type="transmembrane region" description="Helical" evidence="5">
    <location>
        <begin position="399"/>
        <end position="421"/>
    </location>
</feature>
<dbReference type="Pfam" id="PF00069">
    <property type="entry name" value="Pkinase"/>
    <property type="match status" value="1"/>
</dbReference>
<evidence type="ECO:0000256" key="2">
    <source>
        <dbReference type="ARBA" id="ARBA00022741"/>
    </source>
</evidence>
<evidence type="ECO:0000313" key="8">
    <source>
        <dbReference type="Proteomes" id="UP000228593"/>
    </source>
</evidence>
<dbReference type="Proteomes" id="UP000228593">
    <property type="component" value="Unassembled WGS sequence"/>
</dbReference>
<dbReference type="InterPro" id="IPR008266">
    <property type="entry name" value="Tyr_kinase_AS"/>
</dbReference>
<organism evidence="7 8">
    <name type="scientific">Massilia psychrophila</name>
    <dbReference type="NCBI Taxonomy" id="1603353"/>
    <lineage>
        <taxon>Bacteria</taxon>
        <taxon>Pseudomonadati</taxon>
        <taxon>Pseudomonadota</taxon>
        <taxon>Betaproteobacteria</taxon>
        <taxon>Burkholderiales</taxon>
        <taxon>Oxalobacteraceae</taxon>
        <taxon>Telluria group</taxon>
        <taxon>Massilia</taxon>
    </lineage>
</organism>
<keyword evidence="4" id="KW-0067">ATP-binding</keyword>
<dbReference type="PROSITE" id="PS00109">
    <property type="entry name" value="PROTEIN_KINASE_TYR"/>
    <property type="match status" value="1"/>
</dbReference>
<dbReference type="Gene3D" id="3.30.200.20">
    <property type="entry name" value="Phosphorylase Kinase, domain 1"/>
    <property type="match status" value="1"/>
</dbReference>
<dbReference type="SMART" id="SM00220">
    <property type="entry name" value="S_TKc"/>
    <property type="match status" value="1"/>
</dbReference>
<evidence type="ECO:0000256" key="1">
    <source>
        <dbReference type="ARBA" id="ARBA00022679"/>
    </source>
</evidence>
<keyword evidence="2" id="KW-0547">Nucleotide-binding</keyword>
<keyword evidence="5" id="KW-1133">Transmembrane helix</keyword>
<keyword evidence="8" id="KW-1185">Reference proteome</keyword>
<dbReference type="GO" id="GO:0005524">
    <property type="term" value="F:ATP binding"/>
    <property type="evidence" value="ECO:0007669"/>
    <property type="project" value="UniProtKB-KW"/>
</dbReference>
<feature type="domain" description="Protein kinase" evidence="6">
    <location>
        <begin position="87"/>
        <end position="376"/>
    </location>
</feature>
<evidence type="ECO:0000259" key="6">
    <source>
        <dbReference type="PROSITE" id="PS50011"/>
    </source>
</evidence>
<evidence type="ECO:0000256" key="5">
    <source>
        <dbReference type="SAM" id="Phobius"/>
    </source>
</evidence>
<dbReference type="RefSeq" id="WP_180279419.1">
    <property type="nucleotide sequence ID" value="NZ_PDOB01000029.1"/>
</dbReference>
<name>A0A2G8SY89_9BURK</name>
<dbReference type="AlphaFoldDB" id="A0A2G8SY89"/>
<dbReference type="InterPro" id="IPR000719">
    <property type="entry name" value="Prot_kinase_dom"/>
</dbReference>
<comment type="caution">
    <text evidence="7">The sequence shown here is derived from an EMBL/GenBank/DDBJ whole genome shotgun (WGS) entry which is preliminary data.</text>
</comment>
<keyword evidence="5" id="KW-0812">Transmembrane</keyword>
<dbReference type="SUPFAM" id="SSF56112">
    <property type="entry name" value="Protein kinase-like (PK-like)"/>
    <property type="match status" value="1"/>
</dbReference>
<dbReference type="Gene3D" id="1.10.510.10">
    <property type="entry name" value="Transferase(Phosphotransferase) domain 1"/>
    <property type="match status" value="1"/>
</dbReference>
<keyword evidence="5" id="KW-0472">Membrane</keyword>
<dbReference type="EMBL" id="PDOB01000029">
    <property type="protein sequence ID" value="PIL38756.1"/>
    <property type="molecule type" value="Genomic_DNA"/>
</dbReference>
<feature type="non-terminal residue" evidence="7">
    <location>
        <position position="440"/>
    </location>
</feature>
<evidence type="ECO:0000256" key="3">
    <source>
        <dbReference type="ARBA" id="ARBA00022777"/>
    </source>
</evidence>
<dbReference type="PROSITE" id="PS50011">
    <property type="entry name" value="PROTEIN_KINASE_DOM"/>
    <property type="match status" value="1"/>
</dbReference>
<evidence type="ECO:0000256" key="4">
    <source>
        <dbReference type="ARBA" id="ARBA00022840"/>
    </source>
</evidence>
<dbReference type="GO" id="GO:0004674">
    <property type="term" value="F:protein serine/threonine kinase activity"/>
    <property type="evidence" value="ECO:0007669"/>
    <property type="project" value="TreeGrafter"/>
</dbReference>